<organism evidence="1 2">
    <name type="scientific">Macaca fascicularis</name>
    <name type="common">Crab-eating macaque</name>
    <name type="synonym">Cynomolgus monkey</name>
    <dbReference type="NCBI Taxonomy" id="9541"/>
    <lineage>
        <taxon>Eukaryota</taxon>
        <taxon>Metazoa</taxon>
        <taxon>Chordata</taxon>
        <taxon>Craniata</taxon>
        <taxon>Vertebrata</taxon>
        <taxon>Euteleostomi</taxon>
        <taxon>Mammalia</taxon>
        <taxon>Eutheria</taxon>
        <taxon>Euarchontoglires</taxon>
        <taxon>Primates</taxon>
        <taxon>Haplorrhini</taxon>
        <taxon>Catarrhini</taxon>
        <taxon>Cercopithecidae</taxon>
        <taxon>Cercopithecinae</taxon>
        <taxon>Macaca</taxon>
    </lineage>
</organism>
<dbReference type="PRINTS" id="PR02045">
    <property type="entry name" value="F138DOMAIN"/>
</dbReference>
<reference evidence="1" key="2">
    <citation type="submission" date="2025-08" db="UniProtKB">
        <authorList>
            <consortium name="Ensembl"/>
        </authorList>
    </citation>
    <scope>IDENTIFICATION</scope>
</reference>
<reference evidence="1" key="3">
    <citation type="submission" date="2025-09" db="UniProtKB">
        <authorList>
            <consortium name="Ensembl"/>
        </authorList>
    </citation>
    <scope>IDENTIFICATION</scope>
</reference>
<sequence length="70" mass="8303">FYFSEMMSHHVAQTGLELLALSNPPSWASQRAEITDMSHHTPPMFYILQNIYLLIHPDKFTNFYNVYHLF</sequence>
<evidence type="ECO:0000313" key="2">
    <source>
        <dbReference type="Proteomes" id="UP000233100"/>
    </source>
</evidence>
<dbReference type="Proteomes" id="UP000233100">
    <property type="component" value="Chromosome 14"/>
</dbReference>
<keyword evidence="2" id="KW-1185">Reference proteome</keyword>
<proteinExistence type="predicted"/>
<accession>A0A7N9CZM5</accession>
<name>A0A7N9CZM5_MACFA</name>
<protein>
    <submittedName>
        <fullName evidence="1">Uncharacterized protein</fullName>
    </submittedName>
</protein>
<evidence type="ECO:0000313" key="1">
    <source>
        <dbReference type="Ensembl" id="ENSMFAP00000057151.1"/>
    </source>
</evidence>
<dbReference type="Ensembl" id="ENSMFAT00000076737.1">
    <property type="protein sequence ID" value="ENSMFAP00000057151.1"/>
    <property type="gene ID" value="ENSMFAG00000050478.1"/>
</dbReference>
<reference evidence="1 2" key="1">
    <citation type="submission" date="2013-03" db="EMBL/GenBank/DDBJ databases">
        <authorList>
            <person name="Warren W."/>
            <person name="Wilson R.K."/>
        </authorList>
    </citation>
    <scope>NUCLEOTIDE SEQUENCE</scope>
</reference>
<dbReference type="AlphaFoldDB" id="A0A7N9CZM5"/>